<feature type="transmembrane region" description="Helical" evidence="21">
    <location>
        <begin position="158"/>
        <end position="183"/>
    </location>
</feature>
<evidence type="ECO:0000256" key="17">
    <source>
        <dbReference type="ARBA" id="ARBA00078598"/>
    </source>
</evidence>
<evidence type="ECO:0000256" key="7">
    <source>
        <dbReference type="ARBA" id="ARBA00022692"/>
    </source>
</evidence>
<keyword evidence="11" id="KW-0406">Ion transport</keyword>
<dbReference type="PROSITE" id="PS00456">
    <property type="entry name" value="NA_SOLUT_SYMP_1"/>
    <property type="match status" value="1"/>
</dbReference>
<reference evidence="23" key="1">
    <citation type="submission" date="2025-08" db="UniProtKB">
        <authorList>
            <consortium name="RefSeq"/>
        </authorList>
    </citation>
    <scope>IDENTIFICATION</scope>
</reference>
<evidence type="ECO:0000256" key="15">
    <source>
        <dbReference type="ARBA" id="ARBA00063782"/>
    </source>
</evidence>
<dbReference type="GO" id="GO:0005412">
    <property type="term" value="F:D-glucose:sodium symporter activity"/>
    <property type="evidence" value="ECO:0007669"/>
    <property type="project" value="TreeGrafter"/>
</dbReference>
<evidence type="ECO:0000256" key="3">
    <source>
        <dbReference type="ARBA" id="ARBA00006434"/>
    </source>
</evidence>
<feature type="transmembrane region" description="Helical" evidence="21">
    <location>
        <begin position="302"/>
        <end position="321"/>
    </location>
</feature>
<comment type="similarity">
    <text evidence="3 19">Belongs to the sodium:solute symporter (SSF) (TC 2.A.21) family.</text>
</comment>
<keyword evidence="9 21" id="KW-1133">Transmembrane helix</keyword>
<keyword evidence="14" id="KW-0739">Sodium transport</keyword>
<feature type="transmembrane region" description="Helical" evidence="21">
    <location>
        <begin position="124"/>
        <end position="146"/>
    </location>
</feature>
<keyword evidence="7 21" id="KW-0812">Transmembrane</keyword>
<evidence type="ECO:0000256" key="19">
    <source>
        <dbReference type="RuleBase" id="RU362091"/>
    </source>
</evidence>
<feature type="transmembrane region" description="Helical" evidence="21">
    <location>
        <begin position="49"/>
        <end position="74"/>
    </location>
</feature>
<sequence>MGPAMETADIAVVALYFLVVLGIGLLAMWKANRSTVSGYFLAGRTMNWVFIGASLFVSNIGSEHFIGLAGSGAASGFAVGAWEFNALLLLQLLGWIFIPVYIHSGVYTMPEYLSKRYGGNRLKVYFAGLSLLLYIFTKLSVDLYAGALFIQESLGWNLYLSIILLISMTALLTVTGGLVAVIYTDALQAVLMVGGAMSLTIISLVKVGGLDGVREKYMQAVPNVTSILASYNYTFTYTNTCRIHPKPDSLKLLRGPLDEDIPWPGFLLGQTPASIWYWCADQVIVQRVLAAKNIAHAKGSTLMAGLLKILPMFIIVIPGMISRIMFADELACIGPEHCMAVCGSQAGCSNIAYPRLVMSVMPVGLRGLMMAVMIAALMSDLDSIFNSASTIFTLDIYQMVRKHASSRELVVIGRLFVIFMVTISIAWVPVIIEMQGGQMYLYIQEMAGYLTPPIAALFLLGVFWKRCNETGAFWGGMTGFFLGTLRLILGFIYREPKCDQPDERPFFITHIHYMYIAAGLFWISGLVAVVVSLCTPPPTEDKVRRTTVWGLRSVERMPVNEREETYKLTEKSTIHCNGNGALLKDLPLNDQKQKCIDGADIKLLMPSAGDHDSMTPSTESATPVEANGNGHVGLGEKMVKNKVNREKGKLFQLLDLICGYKDQDASETAPRVIEEDERVIAEMLYEPPKIKCLLNFSLLVICSVGIFMFVYFSL</sequence>
<feature type="transmembrane region" description="Helical" evidence="21">
    <location>
        <begin position="447"/>
        <end position="464"/>
    </location>
</feature>
<proteinExistence type="inferred from homology"/>
<evidence type="ECO:0000256" key="9">
    <source>
        <dbReference type="ARBA" id="ARBA00022989"/>
    </source>
</evidence>
<dbReference type="GO" id="GO:0015798">
    <property type="term" value="P:myo-inositol transport"/>
    <property type="evidence" value="ECO:0007669"/>
    <property type="project" value="TreeGrafter"/>
</dbReference>
<evidence type="ECO:0000256" key="18">
    <source>
        <dbReference type="ARBA" id="ARBA00083967"/>
    </source>
</evidence>
<feature type="transmembrane region" description="Helical" evidence="21">
    <location>
        <begin position="86"/>
        <end position="104"/>
    </location>
</feature>
<keyword evidence="6" id="KW-0597">Phosphoprotein</keyword>
<feature type="region of interest" description="Disordered" evidence="20">
    <location>
        <begin position="608"/>
        <end position="631"/>
    </location>
</feature>
<evidence type="ECO:0000256" key="5">
    <source>
        <dbReference type="ARBA" id="ARBA00022475"/>
    </source>
</evidence>
<keyword evidence="4" id="KW-0813">Transport</keyword>
<dbReference type="InterPro" id="IPR038377">
    <property type="entry name" value="Na/Glc_symporter_sf"/>
</dbReference>
<keyword evidence="13" id="KW-0325">Glycoprotein</keyword>
<keyword evidence="22" id="KW-1185">Reference proteome</keyword>
<evidence type="ECO:0000313" key="22">
    <source>
        <dbReference type="Proteomes" id="UP000504632"/>
    </source>
</evidence>
<dbReference type="GO" id="GO:0016323">
    <property type="term" value="C:basolateral plasma membrane"/>
    <property type="evidence" value="ECO:0007669"/>
    <property type="project" value="UniProtKB-SubCell"/>
</dbReference>
<evidence type="ECO:0000256" key="13">
    <source>
        <dbReference type="ARBA" id="ARBA00023180"/>
    </source>
</evidence>
<keyword evidence="12 21" id="KW-0472">Membrane</keyword>
<dbReference type="OrthoDB" id="6132759at2759"/>
<keyword evidence="5" id="KW-1003">Cell membrane</keyword>
<keyword evidence="10" id="KW-0915">Sodium</keyword>
<dbReference type="InterPro" id="IPR018212">
    <property type="entry name" value="Na/solute_symporter_CS"/>
</dbReference>
<feature type="transmembrane region" description="Helical" evidence="21">
    <location>
        <begin position="368"/>
        <end position="397"/>
    </location>
</feature>
<dbReference type="Proteomes" id="UP000504632">
    <property type="component" value="Chromosome 10"/>
</dbReference>
<accession>A0A6J2WEI6</accession>
<comment type="subcellular location">
    <subcellularLocation>
        <location evidence="1">Apical cell membrane</location>
        <topology evidence="1">Multi-pass membrane protein</topology>
    </subcellularLocation>
    <subcellularLocation>
        <location evidence="2">Basolateral cell membrane</location>
        <topology evidence="2">Multi-pass membrane protein</topology>
    </subcellularLocation>
</comment>
<evidence type="ECO:0000256" key="2">
    <source>
        <dbReference type="ARBA" id="ARBA00004554"/>
    </source>
</evidence>
<evidence type="ECO:0000256" key="21">
    <source>
        <dbReference type="SAM" id="Phobius"/>
    </source>
</evidence>
<evidence type="ECO:0000256" key="6">
    <source>
        <dbReference type="ARBA" id="ARBA00022553"/>
    </source>
</evidence>
<organism evidence="22 23">
    <name type="scientific">Chanos chanos</name>
    <name type="common">Milkfish</name>
    <name type="synonym">Mugil chanos</name>
    <dbReference type="NCBI Taxonomy" id="29144"/>
    <lineage>
        <taxon>Eukaryota</taxon>
        <taxon>Metazoa</taxon>
        <taxon>Chordata</taxon>
        <taxon>Craniata</taxon>
        <taxon>Vertebrata</taxon>
        <taxon>Euteleostomi</taxon>
        <taxon>Actinopterygii</taxon>
        <taxon>Neopterygii</taxon>
        <taxon>Teleostei</taxon>
        <taxon>Ostariophysi</taxon>
        <taxon>Gonorynchiformes</taxon>
        <taxon>Chanidae</taxon>
        <taxon>Chanos</taxon>
    </lineage>
</organism>
<dbReference type="AlphaFoldDB" id="A0A6J2WEI6"/>
<dbReference type="NCBIfam" id="TIGR00813">
    <property type="entry name" value="sss"/>
    <property type="match status" value="1"/>
</dbReference>
<evidence type="ECO:0000256" key="14">
    <source>
        <dbReference type="ARBA" id="ARBA00023201"/>
    </source>
</evidence>
<evidence type="ECO:0000256" key="8">
    <source>
        <dbReference type="ARBA" id="ARBA00022847"/>
    </source>
</evidence>
<dbReference type="GO" id="GO:0006020">
    <property type="term" value="P:inositol metabolic process"/>
    <property type="evidence" value="ECO:0007669"/>
    <property type="project" value="TreeGrafter"/>
</dbReference>
<name>A0A6J2WEI6_CHACN</name>
<dbReference type="PANTHER" id="PTHR11819:SF150">
    <property type="entry name" value="SODIUM_MYO-INOSITOL COTRANSPORTER"/>
    <property type="match status" value="1"/>
</dbReference>
<dbReference type="GO" id="GO:0016324">
    <property type="term" value="C:apical plasma membrane"/>
    <property type="evidence" value="ECO:0007669"/>
    <property type="project" value="UniProtKB-SubCell"/>
</dbReference>
<protein>
    <recommendedName>
        <fullName evidence="16">Sodium/myo-inositol cotransporter</fullName>
    </recommendedName>
    <alternativeName>
        <fullName evidence="18">Sodium/myo-inositol transporter 1</fullName>
    </alternativeName>
    <alternativeName>
        <fullName evidence="17">Solute carrier family 5 member 3</fullName>
    </alternativeName>
</protein>
<evidence type="ECO:0000256" key="4">
    <source>
        <dbReference type="ARBA" id="ARBA00022448"/>
    </source>
</evidence>
<dbReference type="Gene3D" id="1.20.1730.10">
    <property type="entry name" value="Sodium/glucose cotransporter"/>
    <property type="match status" value="1"/>
</dbReference>
<gene>
    <name evidence="23" type="primary">slc5a3b</name>
</gene>
<evidence type="ECO:0000313" key="23">
    <source>
        <dbReference type="RefSeq" id="XP_030642222.1"/>
    </source>
</evidence>
<feature type="transmembrane region" description="Helical" evidence="21">
    <location>
        <begin position="7"/>
        <end position="29"/>
    </location>
</feature>
<evidence type="ECO:0000256" key="1">
    <source>
        <dbReference type="ARBA" id="ARBA00004424"/>
    </source>
</evidence>
<dbReference type="Pfam" id="PF00474">
    <property type="entry name" value="SSF"/>
    <property type="match status" value="1"/>
</dbReference>
<dbReference type="GeneID" id="115822486"/>
<dbReference type="PROSITE" id="PS50283">
    <property type="entry name" value="NA_SOLUT_SYMP_3"/>
    <property type="match status" value="1"/>
</dbReference>
<evidence type="ECO:0000256" key="20">
    <source>
        <dbReference type="SAM" id="MobiDB-lite"/>
    </source>
</evidence>
<evidence type="ECO:0000256" key="11">
    <source>
        <dbReference type="ARBA" id="ARBA00023065"/>
    </source>
</evidence>
<dbReference type="PANTHER" id="PTHR11819">
    <property type="entry name" value="SOLUTE CARRIER FAMILY 5"/>
    <property type="match status" value="1"/>
</dbReference>
<comment type="subunit">
    <text evidence="15">Interacts with KCNQ2 (via the pore module). Interacts with KCNQ1; this interaction is direct. Forms coregulatory complexes with ion channels KCNQ2-KCNQ3 and KCNQ1-KCNE2.</text>
</comment>
<dbReference type="RefSeq" id="XP_030642222.1">
    <property type="nucleotide sequence ID" value="XM_030786362.1"/>
</dbReference>
<evidence type="ECO:0000256" key="10">
    <source>
        <dbReference type="ARBA" id="ARBA00023053"/>
    </source>
</evidence>
<feature type="transmembrane region" description="Helical" evidence="21">
    <location>
        <begin position="471"/>
        <end position="493"/>
    </location>
</feature>
<evidence type="ECO:0000256" key="12">
    <source>
        <dbReference type="ARBA" id="ARBA00023136"/>
    </source>
</evidence>
<feature type="transmembrane region" description="Helical" evidence="21">
    <location>
        <begin position="409"/>
        <end position="432"/>
    </location>
</feature>
<dbReference type="InterPro" id="IPR001734">
    <property type="entry name" value="Na/solute_symporter"/>
</dbReference>
<dbReference type="CTD" id="568338"/>
<keyword evidence="8" id="KW-0769">Symport</keyword>
<evidence type="ECO:0000256" key="16">
    <source>
        <dbReference type="ARBA" id="ARBA00074169"/>
    </source>
</evidence>
<dbReference type="FunFam" id="1.20.1730.10:FF:000013">
    <property type="entry name" value="sodium/myo-inositol cotransporter isoform X1"/>
    <property type="match status" value="1"/>
</dbReference>
<feature type="transmembrane region" description="Helical" evidence="21">
    <location>
        <begin position="692"/>
        <end position="712"/>
    </location>
</feature>
<dbReference type="InParanoid" id="A0A6J2WEI6"/>
<feature type="transmembrane region" description="Helical" evidence="21">
    <location>
        <begin position="513"/>
        <end position="535"/>
    </location>
</feature>